<evidence type="ECO:0000313" key="2">
    <source>
        <dbReference type="Proteomes" id="UP000462152"/>
    </source>
</evidence>
<comment type="caution">
    <text evidence="1">The sequence shown here is derived from an EMBL/GenBank/DDBJ whole genome shotgun (WGS) entry which is preliminary data.</text>
</comment>
<sequence>MSALAPTLFSTAGLLGGYKVARSTGNRPLGGAVLAAAGAAAFRGWKANAGTGTAAALTGVYVLSFGLSHPLAKKIGAWPSVFAVTAATGAASAVLGRDLGKGRGTGR</sequence>
<protein>
    <submittedName>
        <fullName evidence="1">Uncharacterized protein</fullName>
    </submittedName>
</protein>
<evidence type="ECO:0000313" key="1">
    <source>
        <dbReference type="EMBL" id="MUN55051.1"/>
    </source>
</evidence>
<proteinExistence type="predicted"/>
<gene>
    <name evidence="1" type="ORF">GMA10_07490</name>
</gene>
<accession>A0A7K1LIM6</accession>
<reference evidence="1 2" key="1">
    <citation type="submission" date="2019-12" db="EMBL/GenBank/DDBJ databases">
        <authorList>
            <person name="Li J."/>
            <person name="Shi Y."/>
            <person name="Xu G."/>
            <person name="Xiao D."/>
            <person name="Ran X."/>
        </authorList>
    </citation>
    <scope>NUCLEOTIDE SEQUENCE [LARGE SCALE GENOMIC DNA]</scope>
    <source>
        <strain evidence="1 2">JCM 15915</strain>
    </source>
</reference>
<dbReference type="Proteomes" id="UP000462152">
    <property type="component" value="Unassembled WGS sequence"/>
</dbReference>
<keyword evidence="2" id="KW-1185">Reference proteome</keyword>
<dbReference type="AlphaFoldDB" id="A0A7K1LIM6"/>
<dbReference type="RefSeq" id="WP_129315411.1">
    <property type="nucleotide sequence ID" value="NZ_CP197643.1"/>
</dbReference>
<dbReference type="EMBL" id="WOGT01000003">
    <property type="protein sequence ID" value="MUN55051.1"/>
    <property type="molecule type" value="Genomic_DNA"/>
</dbReference>
<name>A0A7K1LIM6_9MICC</name>
<organism evidence="1 2">
    <name type="scientific">Rothia koreensis</name>
    <dbReference type="NCBI Taxonomy" id="592378"/>
    <lineage>
        <taxon>Bacteria</taxon>
        <taxon>Bacillati</taxon>
        <taxon>Actinomycetota</taxon>
        <taxon>Actinomycetes</taxon>
        <taxon>Micrococcales</taxon>
        <taxon>Micrococcaceae</taxon>
        <taxon>Rothia</taxon>
    </lineage>
</organism>